<evidence type="ECO:0000313" key="2">
    <source>
        <dbReference type="EMBL" id="EEV17491.1"/>
    </source>
</evidence>
<dbReference type="STRING" id="824.CGRAC_0096"/>
<dbReference type="EC" id="4.2.1.75" evidence="2"/>
<organism evidence="2 3">
    <name type="scientific">Campylobacter gracilis RM3268</name>
    <dbReference type="NCBI Taxonomy" id="553220"/>
    <lineage>
        <taxon>Bacteria</taxon>
        <taxon>Pseudomonadati</taxon>
        <taxon>Campylobacterota</taxon>
        <taxon>Epsilonproteobacteria</taxon>
        <taxon>Campylobacterales</taxon>
        <taxon>Campylobacteraceae</taxon>
        <taxon>Campylobacter</taxon>
    </lineage>
</organism>
<evidence type="ECO:0000259" key="1">
    <source>
        <dbReference type="Pfam" id="PF02602"/>
    </source>
</evidence>
<dbReference type="InterPro" id="IPR036108">
    <property type="entry name" value="4pyrrol_syn_uPrphyn_synt_sf"/>
</dbReference>
<proteinExistence type="predicted"/>
<feature type="domain" description="Tetrapyrrole biosynthesis uroporphyrinogen III synthase" evidence="1">
    <location>
        <begin position="33"/>
        <end position="208"/>
    </location>
</feature>
<reference evidence="2 3" key="1">
    <citation type="submission" date="2009-07" db="EMBL/GenBank/DDBJ databases">
        <authorList>
            <person name="Madupu R."/>
            <person name="Sebastian Y."/>
            <person name="Durkin A.S."/>
            <person name="Torralba M."/>
            <person name="Methe B."/>
            <person name="Sutton G.G."/>
            <person name="Strausberg R.L."/>
            <person name="Nelson K.E."/>
        </authorList>
    </citation>
    <scope>NUCLEOTIDE SEQUENCE [LARGE SCALE GENOMIC DNA]</scope>
    <source>
        <strain evidence="2 3">RM3268</strain>
    </source>
</reference>
<name>C8PIA1_9BACT</name>
<dbReference type="GO" id="GO:0004852">
    <property type="term" value="F:uroporphyrinogen-III synthase activity"/>
    <property type="evidence" value="ECO:0007669"/>
    <property type="project" value="UniProtKB-EC"/>
</dbReference>
<dbReference type="CDD" id="cd06578">
    <property type="entry name" value="HemD"/>
    <property type="match status" value="1"/>
</dbReference>
<gene>
    <name evidence="2" type="primary">hemD</name>
    <name evidence="2" type="ORF">CAMGR0001_0082</name>
</gene>
<dbReference type="InterPro" id="IPR003754">
    <property type="entry name" value="4pyrrol_synth_uPrphyn_synth"/>
</dbReference>
<dbReference type="SUPFAM" id="SSF69618">
    <property type="entry name" value="HemD-like"/>
    <property type="match status" value="1"/>
</dbReference>
<dbReference type="eggNOG" id="COG1587">
    <property type="taxonomic scope" value="Bacteria"/>
</dbReference>
<dbReference type="GO" id="GO:0033014">
    <property type="term" value="P:tetrapyrrole biosynthetic process"/>
    <property type="evidence" value="ECO:0007669"/>
    <property type="project" value="InterPro"/>
</dbReference>
<keyword evidence="2" id="KW-0456">Lyase</keyword>
<comment type="caution">
    <text evidence="2">The sequence shown here is derived from an EMBL/GenBank/DDBJ whole genome shotgun (WGS) entry which is preliminary data.</text>
</comment>
<dbReference type="Gene3D" id="3.40.50.10090">
    <property type="match status" value="2"/>
</dbReference>
<protein>
    <submittedName>
        <fullName evidence="2">Uroporphyrinogen-III synthase</fullName>
        <ecNumber evidence="2">4.2.1.75</ecNumber>
    </submittedName>
</protein>
<dbReference type="Pfam" id="PF02602">
    <property type="entry name" value="HEM4"/>
    <property type="match status" value="1"/>
</dbReference>
<dbReference type="EMBL" id="ACYG01000025">
    <property type="protein sequence ID" value="EEV17491.1"/>
    <property type="molecule type" value="Genomic_DNA"/>
</dbReference>
<dbReference type="Proteomes" id="UP000005709">
    <property type="component" value="Unassembled WGS sequence"/>
</dbReference>
<evidence type="ECO:0000313" key="3">
    <source>
        <dbReference type="Proteomes" id="UP000005709"/>
    </source>
</evidence>
<accession>C8PIA1</accession>
<dbReference type="AlphaFoldDB" id="C8PIA1"/>
<keyword evidence="3" id="KW-1185">Reference proteome</keyword>
<sequence length="214" mass="23333">MEGVLIYLVSNTKFDHPQVRQLAVCEIKFLKFSLPAQASALIFTSKNAVAAIKFNEISPDLDTPVYAIGEPCAAAAREFGFRDIYTARHGHGNEFAAEIAPFLQGAYALYLRARETVSKLEQILSSAGVRLQSMIAYENSILSLPAAAKPPQGSTLIFTSPKNVRGFTANFGWDGSYKAICIGKTTASFLSEFCEPIICERRSIKSCVDLALLP</sequence>